<protein>
    <submittedName>
        <fullName evidence="2">Uncharacterized protein</fullName>
    </submittedName>
</protein>
<dbReference type="Proteomes" id="UP000485058">
    <property type="component" value="Unassembled WGS sequence"/>
</dbReference>
<proteinExistence type="predicted"/>
<comment type="caution">
    <text evidence="2">The sequence shown here is derived from an EMBL/GenBank/DDBJ whole genome shotgun (WGS) entry which is preliminary data.</text>
</comment>
<evidence type="ECO:0000313" key="3">
    <source>
        <dbReference type="Proteomes" id="UP000485058"/>
    </source>
</evidence>
<reference evidence="2 3" key="1">
    <citation type="submission" date="2020-02" db="EMBL/GenBank/DDBJ databases">
        <title>Draft genome sequence of Haematococcus lacustris strain NIES-144.</title>
        <authorList>
            <person name="Morimoto D."/>
            <person name="Nakagawa S."/>
            <person name="Yoshida T."/>
            <person name="Sawayama S."/>
        </authorList>
    </citation>
    <scope>NUCLEOTIDE SEQUENCE [LARGE SCALE GENOMIC DNA]</scope>
    <source>
        <strain evidence="2 3">NIES-144</strain>
    </source>
</reference>
<feature type="compositionally biased region" description="Polar residues" evidence="1">
    <location>
        <begin position="148"/>
        <end position="166"/>
    </location>
</feature>
<evidence type="ECO:0000256" key="1">
    <source>
        <dbReference type="SAM" id="MobiDB-lite"/>
    </source>
</evidence>
<dbReference type="EMBL" id="BLLF01001602">
    <property type="protein sequence ID" value="GFH20251.1"/>
    <property type="molecule type" value="Genomic_DNA"/>
</dbReference>
<accession>A0A699ZDQ0</accession>
<organism evidence="2 3">
    <name type="scientific">Haematococcus lacustris</name>
    <name type="common">Green alga</name>
    <name type="synonym">Haematococcus pluvialis</name>
    <dbReference type="NCBI Taxonomy" id="44745"/>
    <lineage>
        <taxon>Eukaryota</taxon>
        <taxon>Viridiplantae</taxon>
        <taxon>Chlorophyta</taxon>
        <taxon>core chlorophytes</taxon>
        <taxon>Chlorophyceae</taxon>
        <taxon>CS clade</taxon>
        <taxon>Chlamydomonadales</taxon>
        <taxon>Haematococcaceae</taxon>
        <taxon>Haematococcus</taxon>
    </lineage>
</organism>
<dbReference type="AlphaFoldDB" id="A0A699ZDQ0"/>
<gene>
    <name evidence="2" type="ORF">HaLaN_17341</name>
</gene>
<evidence type="ECO:0000313" key="2">
    <source>
        <dbReference type="EMBL" id="GFH20251.1"/>
    </source>
</evidence>
<feature type="region of interest" description="Disordered" evidence="1">
    <location>
        <begin position="146"/>
        <end position="175"/>
    </location>
</feature>
<keyword evidence="3" id="KW-1185">Reference proteome</keyword>
<name>A0A699ZDQ0_HAELA</name>
<sequence>MTDVGSYPCYPPPTPAPRRVTTVAGDISGGSGTPSGGLATAAVFSDIKLMTHVASTGNLYLVHGNPGTLFKLDNAPTFNLAQLATLSATPALASASGNLYLVHGNPGTLFKLDNAPTFNLAQLATLSATPALASSSGQALANRPDWLDQQQGSSGSTMHSTPQPLQTLADEVSFQ</sequence>